<proteinExistence type="predicted"/>
<dbReference type="SMART" id="SM00248">
    <property type="entry name" value="ANK"/>
    <property type="match status" value="5"/>
</dbReference>
<evidence type="ECO:0000256" key="4">
    <source>
        <dbReference type="ARBA" id="ARBA00023028"/>
    </source>
</evidence>
<evidence type="ECO:0000256" key="6">
    <source>
        <dbReference type="PROSITE-ProRule" id="PRU00023"/>
    </source>
</evidence>
<dbReference type="InterPro" id="IPR052391">
    <property type="entry name" value="E3_Ligase-Neurotoxin"/>
</dbReference>
<evidence type="ECO:0000313" key="8">
    <source>
        <dbReference type="EnsemblMetazoa" id="KAF7493137.1"/>
    </source>
</evidence>
<reference evidence="8" key="3">
    <citation type="submission" date="2022-06" db="UniProtKB">
        <authorList>
            <consortium name="EnsemblMetazoa"/>
        </authorList>
    </citation>
    <scope>IDENTIFICATION</scope>
</reference>
<keyword evidence="4" id="KW-0528">Neurotoxin</keyword>
<accession>A0A834VD72</accession>
<reference evidence="9" key="1">
    <citation type="journal article" date="2020" name="PLoS Negl. Trop. Dis.">
        <title>High-quality nuclear genome for Sarcoptes scabiei-A critical resource for a neglected parasite.</title>
        <authorList>
            <person name="Korhonen P.K."/>
            <person name="Gasser R.B."/>
            <person name="Ma G."/>
            <person name="Wang T."/>
            <person name="Stroehlein A.J."/>
            <person name="Young N.D."/>
            <person name="Ang C.S."/>
            <person name="Fernando D.D."/>
            <person name="Lu H.C."/>
            <person name="Taylor S."/>
            <person name="Reynolds S.L."/>
            <person name="Mofiz E."/>
            <person name="Najaraj S.H."/>
            <person name="Gowda H."/>
            <person name="Madugundu A."/>
            <person name="Renuse S."/>
            <person name="Holt D."/>
            <person name="Pandey A."/>
            <person name="Papenfuss A.T."/>
            <person name="Fischer K."/>
        </authorList>
    </citation>
    <scope>NUCLEOTIDE SEQUENCE [LARGE SCALE GENOMIC DNA]</scope>
</reference>
<dbReference type="AlphaFoldDB" id="A0A834VD72"/>
<keyword evidence="6" id="KW-0040">ANK repeat</keyword>
<dbReference type="EMBL" id="WVUK01000056">
    <property type="protein sequence ID" value="KAF7493137.1"/>
    <property type="molecule type" value="Genomic_DNA"/>
</dbReference>
<dbReference type="InterPro" id="IPR002110">
    <property type="entry name" value="Ankyrin_rpt"/>
</dbReference>
<evidence type="ECO:0000256" key="5">
    <source>
        <dbReference type="ARBA" id="ARBA00023298"/>
    </source>
</evidence>
<dbReference type="GO" id="GO:0006887">
    <property type="term" value="P:exocytosis"/>
    <property type="evidence" value="ECO:0007669"/>
    <property type="project" value="UniProtKB-KW"/>
</dbReference>
<name>A0A834VD72_SARSC</name>
<evidence type="ECO:0000313" key="9">
    <source>
        <dbReference type="Proteomes" id="UP000070412"/>
    </source>
</evidence>
<reference evidence="7" key="2">
    <citation type="submission" date="2020-01" db="EMBL/GenBank/DDBJ databases">
        <authorList>
            <person name="Korhonen P.K.K."/>
            <person name="Guangxu M.G."/>
            <person name="Wang T.W."/>
            <person name="Stroehlein A.J.S."/>
            <person name="Young N.D."/>
            <person name="Ang C.-S.A."/>
            <person name="Fernando D.W.F."/>
            <person name="Lu H.L."/>
            <person name="Taylor S.T."/>
            <person name="Ehtesham M.E.M."/>
            <person name="Najaraj S.H.N."/>
            <person name="Harsha G.H.G."/>
            <person name="Madugundu A.M."/>
            <person name="Renuse S.R."/>
            <person name="Holt D.H."/>
            <person name="Pandey A.P."/>
            <person name="Papenfuss A.P."/>
            <person name="Gasser R.B.G."/>
            <person name="Fischer K.F."/>
        </authorList>
    </citation>
    <scope>NUCLEOTIDE SEQUENCE</scope>
    <source>
        <strain evidence="7">SSS_KF_BRIS2020</strain>
    </source>
</reference>
<dbReference type="PROSITE" id="PS50088">
    <property type="entry name" value="ANK_REPEAT"/>
    <property type="match status" value="2"/>
</dbReference>
<dbReference type="InterPro" id="IPR036770">
    <property type="entry name" value="Ankyrin_rpt-contain_sf"/>
</dbReference>
<keyword evidence="4" id="KW-0638">Presynaptic neurotoxin</keyword>
<dbReference type="SUPFAM" id="SSF48403">
    <property type="entry name" value="Ankyrin repeat"/>
    <property type="match status" value="1"/>
</dbReference>
<dbReference type="OrthoDB" id="4429489at2759"/>
<dbReference type="PROSITE" id="PS50297">
    <property type="entry name" value="ANK_REP_REGION"/>
    <property type="match status" value="2"/>
</dbReference>
<dbReference type="GO" id="GO:0044231">
    <property type="term" value="C:host cell presynaptic membrane"/>
    <property type="evidence" value="ECO:0007669"/>
    <property type="project" value="UniProtKB-KW"/>
</dbReference>
<keyword evidence="2" id="KW-0268">Exocytosis</keyword>
<keyword evidence="3" id="KW-1052">Target cell membrane</keyword>
<evidence type="ECO:0000313" key="7">
    <source>
        <dbReference type="EMBL" id="KAF7493137.1"/>
    </source>
</evidence>
<organism evidence="7">
    <name type="scientific">Sarcoptes scabiei</name>
    <name type="common">Itch mite</name>
    <name type="synonym">Acarus scabiei</name>
    <dbReference type="NCBI Taxonomy" id="52283"/>
    <lineage>
        <taxon>Eukaryota</taxon>
        <taxon>Metazoa</taxon>
        <taxon>Ecdysozoa</taxon>
        <taxon>Arthropoda</taxon>
        <taxon>Chelicerata</taxon>
        <taxon>Arachnida</taxon>
        <taxon>Acari</taxon>
        <taxon>Acariformes</taxon>
        <taxon>Sarcoptiformes</taxon>
        <taxon>Astigmata</taxon>
        <taxon>Psoroptidia</taxon>
        <taxon>Sarcoptoidea</taxon>
        <taxon>Sarcoptidae</taxon>
        <taxon>Sarcoptinae</taxon>
        <taxon>Sarcoptes</taxon>
    </lineage>
</organism>
<gene>
    <name evidence="7" type="ORF">SSS_2348</name>
</gene>
<feature type="repeat" description="ANK" evidence="6">
    <location>
        <begin position="158"/>
        <end position="190"/>
    </location>
</feature>
<sequence length="797" mass="93334">MNSFSLPNLDDKICYENVQEKIALNLFECVHWPDNLVEEFCDEIDRFPIEFVTEILNQFRCYYDYTRTDYRVLSRYEDQDKITKMTMIHYLVLFGQEFVLRRLISRYQIDFEIKINMFIDDAIVCELTALWISTFKNLLNITKLLLSYGADANTSNNKGSTPLRLATLNKNVSMMKLLLSYKADPNQSNIYGNSCLMLAAKESNNLEIIELLLDNGADPNHAALCGNTSLHMAALGTNLEAMQLLLKYDSLDLVISDEDRIVMEEFHASGYLFAKDHRTICSEKIFQHLERAFRLRKQSENSQLLHPKSIEQRPEYEEIIPIRTLEEFQMLKNDPKRLAYECLFAWIRFNGPDSLKTAEGLLMLGARLIDQFGLYVSGLKMWIRAIQIKIKLKVFISHDLFRYFEAIEISLRHNNCDYDEMASFLLEGLEFANDYFHQRPLLNDLEEAINDPKFRLKNRQKFTLNDVKIELQLPPLADFAEKQHSDIDQTIESILILIKFLAKNLEKFNESLQSKFIAKLGVFLRIDYRHSKLGKSLIHMIFESLPQEEMNEVIPILDLLYRSDVNTNVLDYCYNTPLHYLAFYFEKSGITVRSLQKAMKKMLNHTFKSLHTNDPMFHSNYGGLDQVHLDSVNVLNQTAFDINPSLIHCLPPQQFILPLKCLAARIVHWKFLRCGQCKYLSFFPDNHRLQYELTLKELNSKFYDDSLISDLLRIKYELHRDTSQSISCNIFDYSLKTDYSDHNPIEFKTGKILKYIEKLSNTWNINLKILEFIELHGPCKFSHWAENIHDQSVLLKF</sequence>
<keyword evidence="5" id="KW-1053">Target membrane</keyword>
<evidence type="ECO:0000256" key="3">
    <source>
        <dbReference type="ARBA" id="ARBA00022537"/>
    </source>
</evidence>
<dbReference type="Proteomes" id="UP000070412">
    <property type="component" value="Unassembled WGS sequence"/>
</dbReference>
<evidence type="ECO:0000256" key="1">
    <source>
        <dbReference type="ARBA" id="ARBA00004175"/>
    </source>
</evidence>
<dbReference type="GO" id="GO:0044218">
    <property type="term" value="C:other organism cell membrane"/>
    <property type="evidence" value="ECO:0007669"/>
    <property type="project" value="UniProtKB-KW"/>
</dbReference>
<dbReference type="Pfam" id="PF12796">
    <property type="entry name" value="Ank_2"/>
    <property type="match status" value="1"/>
</dbReference>
<keyword evidence="9" id="KW-1185">Reference proteome</keyword>
<dbReference type="Gene3D" id="1.25.40.20">
    <property type="entry name" value="Ankyrin repeat-containing domain"/>
    <property type="match status" value="1"/>
</dbReference>
<keyword evidence="5" id="KW-0472">Membrane</keyword>
<comment type="subcellular location">
    <subcellularLocation>
        <location evidence="1">Target cell membrane</location>
    </subcellularLocation>
</comment>
<keyword evidence="4" id="KW-0800">Toxin</keyword>
<dbReference type="PANTHER" id="PTHR24133">
    <property type="entry name" value="ANKYRIN DOMAIN-CONTAINING"/>
    <property type="match status" value="1"/>
</dbReference>
<protein>
    <submittedName>
        <fullName evidence="7">Protein fem-1 -like protein B</fullName>
    </submittedName>
</protein>
<evidence type="ECO:0000256" key="2">
    <source>
        <dbReference type="ARBA" id="ARBA00022483"/>
    </source>
</evidence>
<dbReference type="PANTHER" id="PTHR24133:SF40">
    <property type="entry name" value="ANKYRIN REPEAT DOMAIN 44"/>
    <property type="match status" value="1"/>
</dbReference>
<dbReference type="EnsemblMetazoa" id="SSS_2348s_mrna">
    <property type="protein sequence ID" value="KAF7493137.1"/>
    <property type="gene ID" value="SSS_2348"/>
</dbReference>
<feature type="repeat" description="ANK" evidence="6">
    <location>
        <begin position="191"/>
        <end position="224"/>
    </location>
</feature>
<dbReference type="Pfam" id="PF13637">
    <property type="entry name" value="Ank_4"/>
    <property type="match status" value="1"/>
</dbReference>